<evidence type="ECO:0000313" key="3">
    <source>
        <dbReference type="Proteomes" id="UP000609849"/>
    </source>
</evidence>
<reference evidence="2 3" key="1">
    <citation type="submission" date="2020-08" db="EMBL/GenBank/DDBJ databases">
        <authorList>
            <person name="Liu C."/>
            <person name="Sun Q."/>
        </authorList>
    </citation>
    <scope>NUCLEOTIDE SEQUENCE [LARGE SCALE GENOMIC DNA]</scope>
    <source>
        <strain evidence="2 3">NSJ-18</strain>
    </source>
</reference>
<dbReference type="SUPFAM" id="SSF55729">
    <property type="entry name" value="Acyl-CoA N-acyltransferases (Nat)"/>
    <property type="match status" value="1"/>
</dbReference>
<evidence type="ECO:0000259" key="1">
    <source>
        <dbReference type="PROSITE" id="PS51186"/>
    </source>
</evidence>
<dbReference type="Proteomes" id="UP000609849">
    <property type="component" value="Unassembled WGS sequence"/>
</dbReference>
<protein>
    <submittedName>
        <fullName evidence="2">GNAT family N-acetyltransferase</fullName>
    </submittedName>
</protein>
<dbReference type="InterPro" id="IPR016181">
    <property type="entry name" value="Acyl_CoA_acyltransferase"/>
</dbReference>
<comment type="caution">
    <text evidence="2">The sequence shown here is derived from an EMBL/GenBank/DDBJ whole genome shotgun (WGS) entry which is preliminary data.</text>
</comment>
<organism evidence="2 3">
    <name type="scientific">Romboutsia faecis</name>
    <dbReference type="NCBI Taxonomy" id="2764597"/>
    <lineage>
        <taxon>Bacteria</taxon>
        <taxon>Bacillati</taxon>
        <taxon>Bacillota</taxon>
        <taxon>Clostridia</taxon>
        <taxon>Peptostreptococcales</taxon>
        <taxon>Peptostreptococcaceae</taxon>
        <taxon>Romboutsia</taxon>
    </lineage>
</organism>
<accession>A0ABR7JNC2</accession>
<dbReference type="InterPro" id="IPR000182">
    <property type="entry name" value="GNAT_dom"/>
</dbReference>
<dbReference type="Pfam" id="PF00583">
    <property type="entry name" value="Acetyltransf_1"/>
    <property type="match status" value="1"/>
</dbReference>
<dbReference type="PROSITE" id="PS51186">
    <property type="entry name" value="GNAT"/>
    <property type="match status" value="1"/>
</dbReference>
<name>A0ABR7JNC2_9FIRM</name>
<evidence type="ECO:0000313" key="2">
    <source>
        <dbReference type="EMBL" id="MBC5996390.1"/>
    </source>
</evidence>
<dbReference type="Gene3D" id="3.40.630.30">
    <property type="match status" value="1"/>
</dbReference>
<gene>
    <name evidence="2" type="ORF">H8923_06410</name>
</gene>
<feature type="domain" description="N-acetyltransferase" evidence="1">
    <location>
        <begin position="20"/>
        <end position="186"/>
    </location>
</feature>
<keyword evidence="3" id="KW-1185">Reference proteome</keyword>
<sequence length="197" mass="22240">MIKSIQLSKFNGNPCENLYGDICYITKDKFEDVINLYNRVNSTMDNKSWLKSRDASYLEGVLDNGGFIVGCYIEGTLVASALCEAPQGEYKDMLFEMGMDKFQIENTYISGFVMVDPFYRGNALHRTLLETRIEVSSSKGIKNIVTVVNSENVYSLKTILSLGFENKLAKENKDGIIRYVLYKNLDAVTPKSIEFTA</sequence>
<proteinExistence type="predicted"/>
<dbReference type="EMBL" id="JACRWE010000003">
    <property type="protein sequence ID" value="MBC5996390.1"/>
    <property type="molecule type" value="Genomic_DNA"/>
</dbReference>
<dbReference type="RefSeq" id="WP_153973014.1">
    <property type="nucleotide sequence ID" value="NZ_JACRWE010000003.1"/>
</dbReference>